<protein>
    <submittedName>
        <fullName evidence="2">IS200/IS605 family transposase</fullName>
    </submittedName>
</protein>
<proteinExistence type="predicted"/>
<dbReference type="NCBIfam" id="NF033573">
    <property type="entry name" value="transpos_IS200"/>
    <property type="match status" value="1"/>
</dbReference>
<accession>A0ABT5X8Z3</accession>
<dbReference type="EMBL" id="JARFPK010000029">
    <property type="protein sequence ID" value="MDF0591170.1"/>
    <property type="molecule type" value="Genomic_DNA"/>
</dbReference>
<dbReference type="RefSeq" id="WP_316966910.1">
    <property type="nucleotide sequence ID" value="NZ_JARFPK010000029.1"/>
</dbReference>
<evidence type="ECO:0000259" key="1">
    <source>
        <dbReference type="SMART" id="SM01321"/>
    </source>
</evidence>
<dbReference type="Pfam" id="PF01797">
    <property type="entry name" value="Y1_Tnp"/>
    <property type="match status" value="1"/>
</dbReference>
<dbReference type="PANTHER" id="PTHR33360:SF4">
    <property type="entry name" value="TRANSPOSASE IS200-LIKE PROTEIN"/>
    <property type="match status" value="1"/>
</dbReference>
<dbReference type="SUPFAM" id="SSF143422">
    <property type="entry name" value="Transposase IS200-like"/>
    <property type="match status" value="1"/>
</dbReference>
<sequence>MKYKLDRSAHSVYSHHYHLVVVVKYRRKDLYDEVIRERLKQIIWNLAEEVGIEILAQEPAEDHLHLLFKATPKANIVSGVNVIKGVTARGPKQEFTKTKEFLWGDSF</sequence>
<evidence type="ECO:0000313" key="2">
    <source>
        <dbReference type="EMBL" id="MDF0591170.1"/>
    </source>
</evidence>
<organism evidence="2 3">
    <name type="scientific">Candidatus Methanocrinis natronophilus</name>
    <dbReference type="NCBI Taxonomy" id="3033396"/>
    <lineage>
        <taxon>Archaea</taxon>
        <taxon>Methanobacteriati</taxon>
        <taxon>Methanobacteriota</taxon>
        <taxon>Stenosarchaea group</taxon>
        <taxon>Methanomicrobia</taxon>
        <taxon>Methanotrichales</taxon>
        <taxon>Methanotrichaceae</taxon>
        <taxon>Methanocrinis</taxon>
    </lineage>
</organism>
<comment type="caution">
    <text evidence="2">The sequence shown here is derived from an EMBL/GenBank/DDBJ whole genome shotgun (WGS) entry which is preliminary data.</text>
</comment>
<dbReference type="Proteomes" id="UP001220010">
    <property type="component" value="Unassembled WGS sequence"/>
</dbReference>
<dbReference type="PANTHER" id="PTHR33360">
    <property type="entry name" value="TRANSPOSASE FOR INSERTION SEQUENCE ELEMENT IS200"/>
    <property type="match status" value="1"/>
</dbReference>
<gene>
    <name evidence="2" type="primary">tnpA</name>
    <name evidence="2" type="ORF">P0O15_08320</name>
</gene>
<evidence type="ECO:0000313" key="3">
    <source>
        <dbReference type="Proteomes" id="UP001220010"/>
    </source>
</evidence>
<keyword evidence="3" id="KW-1185">Reference proteome</keyword>
<dbReference type="InterPro" id="IPR002686">
    <property type="entry name" value="Transposase_17"/>
</dbReference>
<name>A0ABT5X8Z3_9EURY</name>
<dbReference type="InterPro" id="IPR036515">
    <property type="entry name" value="Transposase_17_sf"/>
</dbReference>
<dbReference type="Gene3D" id="3.30.70.1290">
    <property type="entry name" value="Transposase IS200-like"/>
    <property type="match status" value="1"/>
</dbReference>
<dbReference type="SMART" id="SM01321">
    <property type="entry name" value="Y1_Tnp"/>
    <property type="match status" value="1"/>
</dbReference>
<feature type="domain" description="Transposase IS200-like" evidence="1">
    <location>
        <begin position="12"/>
        <end position="106"/>
    </location>
</feature>
<reference evidence="2 3" key="1">
    <citation type="submission" date="2023-03" db="EMBL/GenBank/DDBJ databases">
        <title>WGS of Methanotrichaceae archaeon Mx.</title>
        <authorList>
            <person name="Sorokin D.Y."/>
            <person name="Merkel A.Y."/>
        </authorList>
    </citation>
    <scope>NUCLEOTIDE SEQUENCE [LARGE SCALE GENOMIC DNA]</scope>
    <source>
        <strain evidence="2 3">Mx</strain>
    </source>
</reference>